<dbReference type="InterPro" id="IPR027948">
    <property type="entry name" value="DUF4436"/>
</dbReference>
<dbReference type="Pfam" id="PF14494">
    <property type="entry name" value="DUF4436"/>
    <property type="match status" value="1"/>
</dbReference>
<dbReference type="AlphaFoldDB" id="A0AAD7IJC0"/>
<dbReference type="EMBL" id="JARKIB010000090">
    <property type="protein sequence ID" value="KAJ7743578.1"/>
    <property type="molecule type" value="Genomic_DNA"/>
</dbReference>
<evidence type="ECO:0008006" key="4">
    <source>
        <dbReference type="Google" id="ProtNLM"/>
    </source>
</evidence>
<keyword evidence="1" id="KW-0472">Membrane</keyword>
<gene>
    <name evidence="2" type="ORF">B0H16DRAFT_1727624</name>
</gene>
<proteinExistence type="predicted"/>
<feature type="transmembrane region" description="Helical" evidence="1">
    <location>
        <begin position="302"/>
        <end position="322"/>
    </location>
</feature>
<protein>
    <recommendedName>
        <fullName evidence="4">Transmembrane protein</fullName>
    </recommendedName>
</protein>
<evidence type="ECO:0000256" key="1">
    <source>
        <dbReference type="SAM" id="Phobius"/>
    </source>
</evidence>
<keyword evidence="3" id="KW-1185">Reference proteome</keyword>
<evidence type="ECO:0000313" key="2">
    <source>
        <dbReference type="EMBL" id="KAJ7743578.1"/>
    </source>
</evidence>
<keyword evidence="1" id="KW-0812">Transmembrane</keyword>
<reference evidence="2" key="1">
    <citation type="submission" date="2023-03" db="EMBL/GenBank/DDBJ databases">
        <title>Massive genome expansion in bonnet fungi (Mycena s.s.) driven by repeated elements and novel gene families across ecological guilds.</title>
        <authorList>
            <consortium name="Lawrence Berkeley National Laboratory"/>
            <person name="Harder C.B."/>
            <person name="Miyauchi S."/>
            <person name="Viragh M."/>
            <person name="Kuo A."/>
            <person name="Thoen E."/>
            <person name="Andreopoulos B."/>
            <person name="Lu D."/>
            <person name="Skrede I."/>
            <person name="Drula E."/>
            <person name="Henrissat B."/>
            <person name="Morin E."/>
            <person name="Kohler A."/>
            <person name="Barry K."/>
            <person name="LaButti K."/>
            <person name="Morin E."/>
            <person name="Salamov A."/>
            <person name="Lipzen A."/>
            <person name="Mereny Z."/>
            <person name="Hegedus B."/>
            <person name="Baldrian P."/>
            <person name="Stursova M."/>
            <person name="Weitz H."/>
            <person name="Taylor A."/>
            <person name="Grigoriev I.V."/>
            <person name="Nagy L.G."/>
            <person name="Martin F."/>
            <person name="Kauserud H."/>
        </authorList>
    </citation>
    <scope>NUCLEOTIDE SEQUENCE</scope>
    <source>
        <strain evidence="2">CBHHK182m</strain>
    </source>
</reference>
<feature type="transmembrane region" description="Helical" evidence="1">
    <location>
        <begin position="231"/>
        <end position="252"/>
    </location>
</feature>
<dbReference type="Proteomes" id="UP001215598">
    <property type="component" value="Unassembled WGS sequence"/>
</dbReference>
<feature type="transmembrane region" description="Helical" evidence="1">
    <location>
        <begin position="264"/>
        <end position="282"/>
    </location>
</feature>
<accession>A0AAD7IJC0</accession>
<comment type="caution">
    <text evidence="2">The sequence shown here is derived from an EMBL/GenBank/DDBJ whole genome shotgun (WGS) entry which is preliminary data.</text>
</comment>
<name>A0AAD7IJC0_9AGAR</name>
<evidence type="ECO:0000313" key="3">
    <source>
        <dbReference type="Proteomes" id="UP001215598"/>
    </source>
</evidence>
<organism evidence="2 3">
    <name type="scientific">Mycena metata</name>
    <dbReference type="NCBI Taxonomy" id="1033252"/>
    <lineage>
        <taxon>Eukaryota</taxon>
        <taxon>Fungi</taxon>
        <taxon>Dikarya</taxon>
        <taxon>Basidiomycota</taxon>
        <taxon>Agaricomycotina</taxon>
        <taxon>Agaricomycetes</taxon>
        <taxon>Agaricomycetidae</taxon>
        <taxon>Agaricales</taxon>
        <taxon>Marasmiineae</taxon>
        <taxon>Mycenaceae</taxon>
        <taxon>Mycena</taxon>
    </lineage>
</organism>
<keyword evidence="1" id="KW-1133">Transmembrane helix</keyword>
<sequence>MSTPASQRRGFRKIQCPPWIRHLGISLLLAGIALAVSFQVTKQLVLKDVDDRILLTGTPEYQVQLVANYLDVDATARTAIVDWFPVAVDCSAPELVVNFFVDPNLLDDGGAEEFTSTAPPVVPIFRFNTTEGCFPTNLRSFPVFRTVFKLTGLGVTGELSLRTGTLQAYPYDKYYFQISMFAQTAAGESVGLLLDQSFGIPINFDVIINKAHSTNNEEGLSLEFSITRSRAVIGLVIIIVVANWLVTIAFLWITVAAFVWDQEIVADMFVLPIGTLFAFTSVRANLPGAPTGFGAVVDYYGILPNLGLITLFTSILLFGVLYRRVTGSLSRPDEAIANSINHTCRETGDTHEMVPTAATPARNELLDHCFDQEHGGA</sequence>